<evidence type="ECO:0000313" key="1">
    <source>
        <dbReference type="EMBL" id="MBC9931168.1"/>
    </source>
</evidence>
<keyword evidence="2" id="KW-1185">Reference proteome</keyword>
<evidence type="ECO:0000313" key="2">
    <source>
        <dbReference type="Proteomes" id="UP000659124"/>
    </source>
</evidence>
<dbReference type="EMBL" id="JACVFC010000001">
    <property type="protein sequence ID" value="MBC9931168.1"/>
    <property type="molecule type" value="Genomic_DNA"/>
</dbReference>
<dbReference type="PROSITE" id="PS51257">
    <property type="entry name" value="PROKAR_LIPOPROTEIN"/>
    <property type="match status" value="1"/>
</dbReference>
<proteinExistence type="predicted"/>
<sequence length="125" mass="13474">MKRKTQLLLAGCLLFAACKNEQAPAPVIPNAGLDCKTARIVTSYAYQAIQVNCTSRGCHTGAIPRGRADFSSPDNLKAYITASKAVFAQRVTSAQADMPPSRFPALTKGMKDSLACWIEHSMPDQ</sequence>
<gene>
    <name evidence="1" type="ORF">ICL07_12330</name>
</gene>
<protein>
    <recommendedName>
        <fullName evidence="3">Cytochrome c domain-containing protein</fullName>
    </recommendedName>
</protein>
<accession>A0ABR7TNM7</accession>
<name>A0ABR7TNM7_9BACT</name>
<organism evidence="1 2">
    <name type="scientific">Chitinophaga qingshengii</name>
    <dbReference type="NCBI Taxonomy" id="1569794"/>
    <lineage>
        <taxon>Bacteria</taxon>
        <taxon>Pseudomonadati</taxon>
        <taxon>Bacteroidota</taxon>
        <taxon>Chitinophagia</taxon>
        <taxon>Chitinophagales</taxon>
        <taxon>Chitinophagaceae</taxon>
        <taxon>Chitinophaga</taxon>
    </lineage>
</organism>
<evidence type="ECO:0008006" key="3">
    <source>
        <dbReference type="Google" id="ProtNLM"/>
    </source>
</evidence>
<comment type="caution">
    <text evidence="1">The sequence shown here is derived from an EMBL/GenBank/DDBJ whole genome shotgun (WGS) entry which is preliminary data.</text>
</comment>
<reference evidence="1 2" key="1">
    <citation type="submission" date="2020-09" db="EMBL/GenBank/DDBJ databases">
        <title>Genome sequences of type strains of Chitinophaga qingshengii and Chitinophaga varians.</title>
        <authorList>
            <person name="Kittiwongwattana C."/>
        </authorList>
    </citation>
    <scope>NUCLEOTIDE SEQUENCE [LARGE SCALE GENOMIC DNA]</scope>
    <source>
        <strain evidence="1 2">JCM 30026</strain>
    </source>
</reference>
<dbReference type="RefSeq" id="WP_188088197.1">
    <property type="nucleotide sequence ID" value="NZ_JACVFC010000001.1"/>
</dbReference>
<dbReference type="Proteomes" id="UP000659124">
    <property type="component" value="Unassembled WGS sequence"/>
</dbReference>